<comment type="similarity">
    <text evidence="7">Belongs to the amino acid-polyamine-organocation (APC) superfamily. Polyamine:cation symporter (PHS) (TC 2.A.3.12) family.</text>
</comment>
<comment type="subcellular location">
    <subcellularLocation>
        <location evidence="1">Cell membrane</location>
        <topology evidence="1">Multi-pass membrane protein</topology>
    </subcellularLocation>
</comment>
<feature type="transmembrane region" description="Helical" evidence="9">
    <location>
        <begin position="453"/>
        <end position="471"/>
    </location>
</feature>
<feature type="transmembrane region" description="Helical" evidence="9">
    <location>
        <begin position="240"/>
        <end position="259"/>
    </location>
</feature>
<reference evidence="11" key="1">
    <citation type="submission" date="2015-09" db="EMBL/GenBank/DDBJ databases">
        <authorList>
            <consortium name="Pathogen Informatics"/>
        </authorList>
    </citation>
    <scope>NUCLEOTIDE SEQUENCE [LARGE SCALE GENOMIC DNA]</scope>
    <source>
        <strain evidence="11">Lake Konstanz</strain>
    </source>
</reference>
<organism evidence="10 11">
    <name type="scientific">Bodo saltans</name>
    <name type="common">Flagellated protozoan</name>
    <dbReference type="NCBI Taxonomy" id="75058"/>
    <lineage>
        <taxon>Eukaryota</taxon>
        <taxon>Discoba</taxon>
        <taxon>Euglenozoa</taxon>
        <taxon>Kinetoplastea</taxon>
        <taxon>Metakinetoplastina</taxon>
        <taxon>Eubodonida</taxon>
        <taxon>Bodonidae</taxon>
        <taxon>Bodo</taxon>
    </lineage>
</organism>
<feature type="transmembrane region" description="Helical" evidence="9">
    <location>
        <begin position="157"/>
        <end position="178"/>
    </location>
</feature>
<feature type="transmembrane region" description="Helical" evidence="9">
    <location>
        <begin position="516"/>
        <end position="536"/>
    </location>
</feature>
<name>A0A0S4IJF6_BODSA</name>
<dbReference type="InterPro" id="IPR044566">
    <property type="entry name" value="RMV1-like"/>
</dbReference>
<keyword evidence="4 9" id="KW-0812">Transmembrane</keyword>
<feature type="transmembrane region" description="Helical" evidence="9">
    <location>
        <begin position="305"/>
        <end position="327"/>
    </location>
</feature>
<dbReference type="VEuPathDB" id="TriTrypDB:BSAL_56750"/>
<evidence type="ECO:0000256" key="2">
    <source>
        <dbReference type="ARBA" id="ARBA00022448"/>
    </source>
</evidence>
<evidence type="ECO:0000313" key="10">
    <source>
        <dbReference type="EMBL" id="CUE83756.1"/>
    </source>
</evidence>
<evidence type="ECO:0000256" key="8">
    <source>
        <dbReference type="SAM" id="MobiDB-lite"/>
    </source>
</evidence>
<feature type="compositionally biased region" description="Polar residues" evidence="8">
    <location>
        <begin position="14"/>
        <end position="29"/>
    </location>
</feature>
<proteinExistence type="inferred from homology"/>
<feature type="transmembrane region" description="Helical" evidence="9">
    <location>
        <begin position="380"/>
        <end position="408"/>
    </location>
</feature>
<keyword evidence="11" id="KW-1185">Reference proteome</keyword>
<feature type="region of interest" description="Disordered" evidence="8">
    <location>
        <begin position="1"/>
        <end position="119"/>
    </location>
</feature>
<dbReference type="InterPro" id="IPR002293">
    <property type="entry name" value="AA/rel_permease1"/>
</dbReference>
<feature type="transmembrane region" description="Helical" evidence="9">
    <location>
        <begin position="132"/>
        <end position="151"/>
    </location>
</feature>
<evidence type="ECO:0000256" key="3">
    <source>
        <dbReference type="ARBA" id="ARBA00022475"/>
    </source>
</evidence>
<dbReference type="Gene3D" id="1.20.1740.10">
    <property type="entry name" value="Amino acid/polyamine transporter I"/>
    <property type="match status" value="1"/>
</dbReference>
<feature type="transmembrane region" description="Helical" evidence="9">
    <location>
        <begin position="334"/>
        <end position="360"/>
    </location>
</feature>
<dbReference type="PANTHER" id="PTHR45826">
    <property type="entry name" value="POLYAMINE TRANSPORTER PUT1"/>
    <property type="match status" value="1"/>
</dbReference>
<dbReference type="GO" id="GO:0005886">
    <property type="term" value="C:plasma membrane"/>
    <property type="evidence" value="ECO:0007669"/>
    <property type="project" value="UniProtKB-SubCell"/>
</dbReference>
<evidence type="ECO:0000256" key="7">
    <source>
        <dbReference type="ARBA" id="ARBA00024041"/>
    </source>
</evidence>
<dbReference type="EMBL" id="CYKH01000202">
    <property type="protein sequence ID" value="CUE83756.1"/>
    <property type="molecule type" value="Genomic_DNA"/>
</dbReference>
<dbReference type="Pfam" id="PF13520">
    <property type="entry name" value="AA_permease_2"/>
    <property type="match status" value="1"/>
</dbReference>
<dbReference type="AlphaFoldDB" id="A0A0S4IJF6"/>
<gene>
    <name evidence="10" type="ORF">BSAL_56750</name>
</gene>
<dbReference type="OMA" id="GIMFAYG"/>
<keyword evidence="2" id="KW-0813">Transport</keyword>
<dbReference type="Proteomes" id="UP000051952">
    <property type="component" value="Unassembled WGS sequence"/>
</dbReference>
<evidence type="ECO:0000256" key="5">
    <source>
        <dbReference type="ARBA" id="ARBA00022989"/>
    </source>
</evidence>
<evidence type="ECO:0000256" key="6">
    <source>
        <dbReference type="ARBA" id="ARBA00023136"/>
    </source>
</evidence>
<keyword evidence="3" id="KW-1003">Cell membrane</keyword>
<keyword evidence="5 9" id="KW-1133">Transmembrane helix</keyword>
<sequence length="583" mass="62487">MVRTAHATSPPPSNASLQPLSSNNMTVGSLNHHEGGPLSSTLTTAAGMRTAPSSVAGTSPGPHSALSPKSSTLLVPRYDGSPPPSADYDATEAKAPHPIVTTSSDEEERGDGGSETSEGGGSLIKKMTWYKMAFLCFVFTAGGPFGLEAVVQTGGPLLAILVTSGVVIFQVFPMVLIVTELSGMMPTNRGSVEWVDRAFGHEVGFVNSLLQAVIYMIDLPVYPVLVRGYIASMIHLEDEVVKYFVTLGVMFLAAIPAFLSPSDLGTFSLVCTVLIVSPFLVGISYGFKDMDPSAWGRVNDNPIDIATMVSVAIWLFNGFISLGSMAADVENPRVFLVGCGSAAVLDGVMYLLPLLVTLQVKGNWGAGFFSKAFDQVLPGLGWAVLVAGAISGSAMFASSLNCYARTVWGMADKKWLPHFLTKTGKRTGAPYAAMILYLCTTSVLIIFNFDFLVTLELIISAINSLLFYTSFIVLRYKEPEAFRPWKVPGGKFAIWTMVSPIIAIYFGLFFSGVVVWQYGIAMGGIAILLVLIYFVFVRKALQLEAEQLLLDEAKAALAAAVQHEVEVEAECHRCEDSTSVSVN</sequence>
<evidence type="ECO:0000313" key="11">
    <source>
        <dbReference type="Proteomes" id="UP000051952"/>
    </source>
</evidence>
<evidence type="ECO:0000256" key="9">
    <source>
        <dbReference type="SAM" id="Phobius"/>
    </source>
</evidence>
<evidence type="ECO:0000256" key="1">
    <source>
        <dbReference type="ARBA" id="ARBA00004651"/>
    </source>
</evidence>
<protein>
    <submittedName>
        <fullName evidence="10">Amino acid permease, putative</fullName>
    </submittedName>
</protein>
<feature type="transmembrane region" description="Helical" evidence="9">
    <location>
        <begin position="199"/>
        <end position="217"/>
    </location>
</feature>
<dbReference type="PANTHER" id="PTHR45826:SF2">
    <property type="entry name" value="AMINO ACID TRANSPORTER"/>
    <property type="match status" value="1"/>
</dbReference>
<accession>A0A0S4IJF6</accession>
<dbReference type="GO" id="GO:0015203">
    <property type="term" value="F:polyamine transmembrane transporter activity"/>
    <property type="evidence" value="ECO:0007669"/>
    <property type="project" value="UniProtKB-ARBA"/>
</dbReference>
<keyword evidence="6 9" id="KW-0472">Membrane</keyword>
<evidence type="ECO:0000256" key="4">
    <source>
        <dbReference type="ARBA" id="ARBA00022692"/>
    </source>
</evidence>
<feature type="transmembrane region" description="Helical" evidence="9">
    <location>
        <begin position="266"/>
        <end position="285"/>
    </location>
</feature>
<feature type="transmembrane region" description="Helical" evidence="9">
    <location>
        <begin position="492"/>
        <end position="510"/>
    </location>
</feature>
<dbReference type="OrthoDB" id="5982228at2759"/>
<feature type="transmembrane region" description="Helical" evidence="9">
    <location>
        <begin position="429"/>
        <end position="447"/>
    </location>
</feature>